<dbReference type="CDD" id="cd23809">
    <property type="entry name" value="UBCc_UBE2Z"/>
    <property type="match status" value="1"/>
</dbReference>
<keyword evidence="7" id="KW-0547">Nucleotide-binding</keyword>
<keyword evidence="18" id="KW-1185">Reference proteome</keyword>
<evidence type="ECO:0000256" key="9">
    <source>
        <dbReference type="ARBA" id="ARBA00022840"/>
    </source>
</evidence>
<feature type="region of interest" description="Disordered" evidence="15">
    <location>
        <begin position="250"/>
        <end position="272"/>
    </location>
</feature>
<dbReference type="GO" id="GO:0005524">
    <property type="term" value="F:ATP binding"/>
    <property type="evidence" value="ECO:0007669"/>
    <property type="project" value="UniProtKB-KW"/>
</dbReference>
<dbReference type="PANTHER" id="PTHR46116:SF26">
    <property type="entry name" value="UBIQUITIN-CONJUGATING ENZYME E2 Z"/>
    <property type="match status" value="1"/>
</dbReference>
<evidence type="ECO:0000256" key="12">
    <source>
        <dbReference type="ARBA" id="ARBA00041798"/>
    </source>
</evidence>
<evidence type="ECO:0000256" key="13">
    <source>
        <dbReference type="ARBA" id="ARBA00042316"/>
    </source>
</evidence>
<evidence type="ECO:0000256" key="2">
    <source>
        <dbReference type="ARBA" id="ARBA00004496"/>
    </source>
</evidence>
<dbReference type="Pfam" id="PF00179">
    <property type="entry name" value="UQ_con"/>
    <property type="match status" value="1"/>
</dbReference>
<evidence type="ECO:0000256" key="1">
    <source>
        <dbReference type="ARBA" id="ARBA00004123"/>
    </source>
</evidence>
<evidence type="ECO:0000313" key="18">
    <source>
        <dbReference type="Proteomes" id="UP000821837"/>
    </source>
</evidence>
<dbReference type="InterPro" id="IPR000608">
    <property type="entry name" value="UBC"/>
</dbReference>
<evidence type="ECO:0000256" key="4">
    <source>
        <dbReference type="ARBA" id="ARBA00022490"/>
    </source>
</evidence>
<feature type="domain" description="UBC core" evidence="16">
    <location>
        <begin position="19"/>
        <end position="180"/>
    </location>
</feature>
<feature type="compositionally biased region" description="Low complexity" evidence="15">
    <location>
        <begin position="258"/>
        <end position="272"/>
    </location>
</feature>
<dbReference type="Proteomes" id="UP000821837">
    <property type="component" value="Unassembled WGS sequence"/>
</dbReference>
<dbReference type="AlphaFoldDB" id="A0A9D4PXY5"/>
<reference evidence="17" key="2">
    <citation type="submission" date="2021-09" db="EMBL/GenBank/DDBJ databases">
        <authorList>
            <person name="Jia N."/>
            <person name="Wang J."/>
            <person name="Shi W."/>
            <person name="Du L."/>
            <person name="Sun Y."/>
            <person name="Zhan W."/>
            <person name="Jiang J."/>
            <person name="Wang Q."/>
            <person name="Zhang B."/>
            <person name="Ji P."/>
            <person name="Sakyi L.B."/>
            <person name="Cui X."/>
            <person name="Yuan T."/>
            <person name="Jiang B."/>
            <person name="Yang W."/>
            <person name="Lam T.T.-Y."/>
            <person name="Chang Q."/>
            <person name="Ding S."/>
            <person name="Wang X."/>
            <person name="Zhu J."/>
            <person name="Ruan X."/>
            <person name="Zhao L."/>
            <person name="Wei J."/>
            <person name="Que T."/>
            <person name="Du C."/>
            <person name="Cheng J."/>
            <person name="Dai P."/>
            <person name="Han X."/>
            <person name="Huang E."/>
            <person name="Gao Y."/>
            <person name="Liu J."/>
            <person name="Shao H."/>
            <person name="Ye R."/>
            <person name="Li L."/>
            <person name="Wei W."/>
            <person name="Wang X."/>
            <person name="Wang C."/>
            <person name="Huo Q."/>
            <person name="Li W."/>
            <person name="Guo W."/>
            <person name="Chen H."/>
            <person name="Chen S."/>
            <person name="Zhou L."/>
            <person name="Zhou L."/>
            <person name="Ni X."/>
            <person name="Tian J."/>
            <person name="Zhou Y."/>
            <person name="Sheng Y."/>
            <person name="Liu T."/>
            <person name="Pan Y."/>
            <person name="Xia L."/>
            <person name="Li J."/>
            <person name="Zhao F."/>
            <person name="Cao W."/>
        </authorList>
    </citation>
    <scope>NUCLEOTIDE SEQUENCE</scope>
    <source>
        <strain evidence="17">Rsan-2018</strain>
        <tissue evidence="17">Larvae</tissue>
    </source>
</reference>
<dbReference type="EMBL" id="JABSTV010001250">
    <property type="protein sequence ID" value="KAH7957777.1"/>
    <property type="molecule type" value="Genomic_DNA"/>
</dbReference>
<dbReference type="Gene3D" id="3.10.110.10">
    <property type="entry name" value="Ubiquitin Conjugating Enzyme"/>
    <property type="match status" value="1"/>
</dbReference>
<evidence type="ECO:0000256" key="3">
    <source>
        <dbReference type="ARBA" id="ARBA00012486"/>
    </source>
</evidence>
<keyword evidence="10" id="KW-0539">Nucleus</keyword>
<dbReference type="VEuPathDB" id="VectorBase:RSAN_037538"/>
<evidence type="ECO:0000256" key="14">
    <source>
        <dbReference type="ARBA" id="ARBA00042401"/>
    </source>
</evidence>
<comment type="subcellular location">
    <subcellularLocation>
        <location evidence="2">Cytoplasm</location>
    </subcellularLocation>
    <subcellularLocation>
        <location evidence="1">Nucleus</location>
    </subcellularLocation>
</comment>
<sequence>MAPNYWDPLAFAHEQPSEQCTARAKRDLAEFNAQPPPGIFVAAEENDITKVHAIIVGPVGTPYEGGFFQFLLKFPFDYPMSPPRLRHVTTDAGRVLFNQHFYRSGEVCLSILGTTTGPAWSPAQTLSSVLVSVQSMMVEKPYFEGFKVEDPPGASARYNEFIRHETMRVTVCDQVEASLKETIECPPSLRSRILKSFLESYGNYEDAITAKLHLTGRQMKDPYTKNVSTYQYETLLTRLKSLKEEVEKKNEEAKKAAAEAAAQEENQVEVAK</sequence>
<comment type="caution">
    <text evidence="17">The sequence shown here is derived from an EMBL/GenBank/DDBJ whole genome shotgun (WGS) entry which is preliminary data.</text>
</comment>
<keyword evidence="8" id="KW-0833">Ubl conjugation pathway</keyword>
<evidence type="ECO:0000256" key="6">
    <source>
        <dbReference type="ARBA" id="ARBA00022703"/>
    </source>
</evidence>
<evidence type="ECO:0000256" key="5">
    <source>
        <dbReference type="ARBA" id="ARBA00022679"/>
    </source>
</evidence>
<dbReference type="GO" id="GO:0005634">
    <property type="term" value="C:nucleus"/>
    <property type="evidence" value="ECO:0007669"/>
    <property type="project" value="UniProtKB-SubCell"/>
</dbReference>
<evidence type="ECO:0000259" key="16">
    <source>
        <dbReference type="PROSITE" id="PS50127"/>
    </source>
</evidence>
<dbReference type="GO" id="GO:0006915">
    <property type="term" value="P:apoptotic process"/>
    <property type="evidence" value="ECO:0007669"/>
    <property type="project" value="UniProtKB-KW"/>
</dbReference>
<organism evidence="17 18">
    <name type="scientific">Rhipicephalus sanguineus</name>
    <name type="common">Brown dog tick</name>
    <name type="synonym">Ixodes sanguineus</name>
    <dbReference type="NCBI Taxonomy" id="34632"/>
    <lineage>
        <taxon>Eukaryota</taxon>
        <taxon>Metazoa</taxon>
        <taxon>Ecdysozoa</taxon>
        <taxon>Arthropoda</taxon>
        <taxon>Chelicerata</taxon>
        <taxon>Arachnida</taxon>
        <taxon>Acari</taxon>
        <taxon>Parasitiformes</taxon>
        <taxon>Ixodida</taxon>
        <taxon>Ixodoidea</taxon>
        <taxon>Ixodidae</taxon>
        <taxon>Rhipicephalinae</taxon>
        <taxon>Rhipicephalus</taxon>
        <taxon>Rhipicephalus</taxon>
    </lineage>
</organism>
<dbReference type="GO" id="GO:0004869">
    <property type="term" value="F:cysteine-type endopeptidase inhibitor activity"/>
    <property type="evidence" value="ECO:0007669"/>
    <property type="project" value="TreeGrafter"/>
</dbReference>
<keyword evidence="5" id="KW-0808">Transferase</keyword>
<dbReference type="PANTHER" id="PTHR46116">
    <property type="entry name" value="(E3-INDEPENDENT) E2 UBIQUITIN-CONJUGATING ENZYME"/>
    <property type="match status" value="1"/>
</dbReference>
<evidence type="ECO:0000256" key="11">
    <source>
        <dbReference type="ARBA" id="ARBA00039894"/>
    </source>
</evidence>
<keyword evidence="9" id="KW-0067">ATP-binding</keyword>
<proteinExistence type="predicted"/>
<protein>
    <recommendedName>
        <fullName evidence="11">Ubiquitin-conjugating enzyme E2 Z</fullName>
        <ecNumber evidence="3">2.3.2.23</ecNumber>
    </recommendedName>
    <alternativeName>
        <fullName evidence="12">E2 ubiquitin-conjugating enzyme Z</fullName>
    </alternativeName>
    <alternativeName>
        <fullName evidence="14">Ubiquitin carrier protein Z</fullName>
    </alternativeName>
    <alternativeName>
        <fullName evidence="13">Ubiquitin-protein ligase Z</fullName>
    </alternativeName>
</protein>
<evidence type="ECO:0000256" key="10">
    <source>
        <dbReference type="ARBA" id="ARBA00023242"/>
    </source>
</evidence>
<evidence type="ECO:0000256" key="8">
    <source>
        <dbReference type="ARBA" id="ARBA00022786"/>
    </source>
</evidence>
<accession>A0A9D4PXY5</accession>
<evidence type="ECO:0000313" key="17">
    <source>
        <dbReference type="EMBL" id="KAH7957777.1"/>
    </source>
</evidence>
<dbReference type="GO" id="GO:0061631">
    <property type="term" value="F:ubiquitin conjugating enzyme activity"/>
    <property type="evidence" value="ECO:0007669"/>
    <property type="project" value="UniProtKB-EC"/>
</dbReference>
<evidence type="ECO:0000256" key="7">
    <source>
        <dbReference type="ARBA" id="ARBA00022741"/>
    </source>
</evidence>
<reference evidence="17" key="1">
    <citation type="journal article" date="2020" name="Cell">
        <title>Large-Scale Comparative Analyses of Tick Genomes Elucidate Their Genetic Diversity and Vector Capacities.</title>
        <authorList>
            <consortium name="Tick Genome and Microbiome Consortium (TIGMIC)"/>
            <person name="Jia N."/>
            <person name="Wang J."/>
            <person name="Shi W."/>
            <person name="Du L."/>
            <person name="Sun Y."/>
            <person name="Zhan W."/>
            <person name="Jiang J.F."/>
            <person name="Wang Q."/>
            <person name="Zhang B."/>
            <person name="Ji P."/>
            <person name="Bell-Sakyi L."/>
            <person name="Cui X.M."/>
            <person name="Yuan T.T."/>
            <person name="Jiang B.G."/>
            <person name="Yang W.F."/>
            <person name="Lam T.T."/>
            <person name="Chang Q.C."/>
            <person name="Ding S.J."/>
            <person name="Wang X.J."/>
            <person name="Zhu J.G."/>
            <person name="Ruan X.D."/>
            <person name="Zhao L."/>
            <person name="Wei J.T."/>
            <person name="Ye R.Z."/>
            <person name="Que T.C."/>
            <person name="Du C.H."/>
            <person name="Zhou Y.H."/>
            <person name="Cheng J.X."/>
            <person name="Dai P.F."/>
            <person name="Guo W.B."/>
            <person name="Han X.H."/>
            <person name="Huang E.J."/>
            <person name="Li L.F."/>
            <person name="Wei W."/>
            <person name="Gao Y.C."/>
            <person name="Liu J.Z."/>
            <person name="Shao H.Z."/>
            <person name="Wang X."/>
            <person name="Wang C.C."/>
            <person name="Yang T.C."/>
            <person name="Huo Q.B."/>
            <person name="Li W."/>
            <person name="Chen H.Y."/>
            <person name="Chen S.E."/>
            <person name="Zhou L.G."/>
            <person name="Ni X.B."/>
            <person name="Tian J.H."/>
            <person name="Sheng Y."/>
            <person name="Liu T."/>
            <person name="Pan Y.S."/>
            <person name="Xia L.Y."/>
            <person name="Li J."/>
            <person name="Zhao F."/>
            <person name="Cao W.C."/>
        </authorList>
    </citation>
    <scope>NUCLEOTIDE SEQUENCE</scope>
    <source>
        <strain evidence="17">Rsan-2018</strain>
    </source>
</reference>
<dbReference type="GO" id="GO:0043066">
    <property type="term" value="P:negative regulation of apoptotic process"/>
    <property type="evidence" value="ECO:0007669"/>
    <property type="project" value="TreeGrafter"/>
</dbReference>
<dbReference type="PROSITE" id="PS50127">
    <property type="entry name" value="UBC_2"/>
    <property type="match status" value="1"/>
</dbReference>
<dbReference type="OrthoDB" id="6508827at2759"/>
<dbReference type="InterPro" id="IPR016135">
    <property type="entry name" value="UBQ-conjugating_enzyme/RWD"/>
</dbReference>
<dbReference type="GO" id="GO:0005737">
    <property type="term" value="C:cytoplasm"/>
    <property type="evidence" value="ECO:0007669"/>
    <property type="project" value="UniProtKB-SubCell"/>
</dbReference>
<keyword evidence="4" id="KW-0963">Cytoplasm</keyword>
<name>A0A9D4PXY5_RHISA</name>
<dbReference type="SMART" id="SM00212">
    <property type="entry name" value="UBCc"/>
    <property type="match status" value="1"/>
</dbReference>
<dbReference type="EC" id="2.3.2.23" evidence="3"/>
<evidence type="ECO:0000256" key="15">
    <source>
        <dbReference type="SAM" id="MobiDB-lite"/>
    </source>
</evidence>
<keyword evidence="6" id="KW-0053">Apoptosis</keyword>
<dbReference type="SUPFAM" id="SSF54495">
    <property type="entry name" value="UBC-like"/>
    <property type="match status" value="1"/>
</dbReference>
<gene>
    <name evidence="17" type="ORF">HPB52_022659</name>
</gene>